<dbReference type="InterPro" id="IPR032675">
    <property type="entry name" value="LRR_dom_sf"/>
</dbReference>
<evidence type="ECO:0000313" key="7">
    <source>
        <dbReference type="Proteomes" id="UP001145742"/>
    </source>
</evidence>
<evidence type="ECO:0000256" key="2">
    <source>
        <dbReference type="ARBA" id="ARBA00022737"/>
    </source>
</evidence>
<gene>
    <name evidence="6" type="primary">LRRC25</name>
    <name evidence="6" type="ORF">WISP_26050</name>
</gene>
<dbReference type="PANTHER" id="PTHR20878">
    <property type="entry name" value="LEUCINE-RICH REPEAT CONTAINING PROTEIN 25"/>
    <property type="match status" value="1"/>
</dbReference>
<evidence type="ECO:0000256" key="1">
    <source>
        <dbReference type="ARBA" id="ARBA00022614"/>
    </source>
</evidence>
<keyword evidence="4" id="KW-1133">Transmembrane helix</keyword>
<keyword evidence="1" id="KW-0433">Leucine-rich repeat</keyword>
<evidence type="ECO:0000256" key="5">
    <source>
        <dbReference type="SAM" id="SignalP"/>
    </source>
</evidence>
<comment type="caution">
    <text evidence="6">The sequence shown here is derived from an EMBL/GenBank/DDBJ whole genome shotgun (WGS) entry which is preliminary data.</text>
</comment>
<evidence type="ECO:0000256" key="4">
    <source>
        <dbReference type="SAM" id="Phobius"/>
    </source>
</evidence>
<dbReference type="Proteomes" id="UP001145742">
    <property type="component" value="Unassembled WGS sequence"/>
</dbReference>
<keyword evidence="7" id="KW-1185">Reference proteome</keyword>
<organism evidence="6 7">
    <name type="scientific">Willisornis vidua</name>
    <name type="common">Xingu scale-backed antbird</name>
    <dbReference type="NCBI Taxonomy" id="1566151"/>
    <lineage>
        <taxon>Eukaryota</taxon>
        <taxon>Metazoa</taxon>
        <taxon>Chordata</taxon>
        <taxon>Craniata</taxon>
        <taxon>Vertebrata</taxon>
        <taxon>Euteleostomi</taxon>
        <taxon>Archelosauria</taxon>
        <taxon>Archosauria</taxon>
        <taxon>Dinosauria</taxon>
        <taxon>Saurischia</taxon>
        <taxon>Theropoda</taxon>
        <taxon>Coelurosauria</taxon>
        <taxon>Aves</taxon>
        <taxon>Neognathae</taxon>
        <taxon>Neoaves</taxon>
        <taxon>Telluraves</taxon>
        <taxon>Australaves</taxon>
        <taxon>Passeriformes</taxon>
        <taxon>Thamnophilidae</taxon>
        <taxon>Willisornis</taxon>
    </lineage>
</organism>
<feature type="chain" id="PRO_5045751394" evidence="5">
    <location>
        <begin position="17"/>
        <end position="317"/>
    </location>
</feature>
<dbReference type="SMART" id="SM00369">
    <property type="entry name" value="LRR_TYP"/>
    <property type="match status" value="3"/>
</dbReference>
<reference evidence="6" key="1">
    <citation type="submission" date="2019-10" db="EMBL/GenBank/DDBJ databases">
        <authorList>
            <person name="Soares A.E.R."/>
            <person name="Aleixo A."/>
            <person name="Schneider P."/>
            <person name="Miyaki C.Y."/>
            <person name="Schneider M.P."/>
            <person name="Mello C."/>
            <person name="Vasconcelos A.T.R."/>
        </authorList>
    </citation>
    <scope>NUCLEOTIDE SEQUENCE</scope>
    <source>
        <tissue evidence="6">Muscle</tissue>
    </source>
</reference>
<feature type="region of interest" description="Disordered" evidence="3">
    <location>
        <begin position="209"/>
        <end position="242"/>
    </location>
</feature>
<dbReference type="InterPro" id="IPR039243">
    <property type="entry name" value="LRRC25"/>
</dbReference>
<sequence length="317" mass="33649">MFLLLLLVCPVTPTTPVPPCFTVPLEDSQELNLTNKISGCAKLEWGPFHGRRRLWLSHNGIEALSPRARLGPGLELLDLAYNQLRELPRGFFANATALQTLRLEGNPLPAVPAAAFQPSVTSLSVSCRCDVVGTVLVPCARSAILCRCFTSPHHPWNVTEFHSRHCGVSAGLVGGLAAAGTVGAVLVAVGTAVVCWRRRRAGVAVAGAGWGKQDPSAAPRQPRYISRDGGVGTADGTDGTDGTDAADVPDYENVFVSPGAAPATTQGWAPGWQEQRYSPQVPADEDYFLEGEADARDQPIYANTLGPSEDIYIVPGQ</sequence>
<dbReference type="SUPFAM" id="SSF52058">
    <property type="entry name" value="L domain-like"/>
    <property type="match status" value="1"/>
</dbReference>
<keyword evidence="4" id="KW-0472">Membrane</keyword>
<dbReference type="InterPro" id="IPR001611">
    <property type="entry name" value="Leu-rich_rpt"/>
</dbReference>
<accession>A0ABQ9DS05</accession>
<protein>
    <submittedName>
        <fullName evidence="6">Leucine-rich repeat-containing protein 25</fullName>
    </submittedName>
</protein>
<evidence type="ECO:0000256" key="3">
    <source>
        <dbReference type="SAM" id="MobiDB-lite"/>
    </source>
</evidence>
<dbReference type="InterPro" id="IPR003591">
    <property type="entry name" value="Leu-rich_rpt_typical-subtyp"/>
</dbReference>
<feature type="signal peptide" evidence="5">
    <location>
        <begin position="1"/>
        <end position="16"/>
    </location>
</feature>
<proteinExistence type="predicted"/>
<keyword evidence="4" id="KW-0812">Transmembrane</keyword>
<name>A0ABQ9DS05_9PASS</name>
<feature type="transmembrane region" description="Helical" evidence="4">
    <location>
        <begin position="172"/>
        <end position="196"/>
    </location>
</feature>
<dbReference type="PANTHER" id="PTHR20878:SF0">
    <property type="entry name" value="LEUCINE-RICH REPEAT-CONTAINING PROTEIN 25"/>
    <property type="match status" value="1"/>
</dbReference>
<dbReference type="Pfam" id="PF13855">
    <property type="entry name" value="LRR_8"/>
    <property type="match status" value="1"/>
</dbReference>
<dbReference type="Gene3D" id="3.80.10.10">
    <property type="entry name" value="Ribonuclease Inhibitor"/>
    <property type="match status" value="1"/>
</dbReference>
<keyword evidence="5" id="KW-0732">Signal</keyword>
<evidence type="ECO:0000313" key="6">
    <source>
        <dbReference type="EMBL" id="KAJ7424949.1"/>
    </source>
</evidence>
<keyword evidence="2" id="KW-0677">Repeat</keyword>
<dbReference type="EMBL" id="WHWB01032592">
    <property type="protein sequence ID" value="KAJ7424949.1"/>
    <property type="molecule type" value="Genomic_DNA"/>
</dbReference>